<proteinExistence type="predicted"/>
<dbReference type="RefSeq" id="WP_184262498.1">
    <property type="nucleotide sequence ID" value="NZ_JACIIX010000003.1"/>
</dbReference>
<organism evidence="2 3">
    <name type="scientific">Novispirillum itersonii</name>
    <name type="common">Aquaspirillum itersonii</name>
    <dbReference type="NCBI Taxonomy" id="189"/>
    <lineage>
        <taxon>Bacteria</taxon>
        <taxon>Pseudomonadati</taxon>
        <taxon>Pseudomonadota</taxon>
        <taxon>Alphaproteobacteria</taxon>
        <taxon>Rhodospirillales</taxon>
        <taxon>Novispirillaceae</taxon>
        <taxon>Novispirillum</taxon>
    </lineage>
</organism>
<dbReference type="InterPro" id="IPR018488">
    <property type="entry name" value="cNMP-bd_CS"/>
</dbReference>
<feature type="domain" description="Cyclic nucleotide-binding" evidence="1">
    <location>
        <begin position="252"/>
        <end position="369"/>
    </location>
</feature>
<dbReference type="GO" id="GO:0003700">
    <property type="term" value="F:DNA-binding transcription factor activity"/>
    <property type="evidence" value="ECO:0007669"/>
    <property type="project" value="TreeGrafter"/>
</dbReference>
<dbReference type="InterPro" id="IPR000595">
    <property type="entry name" value="cNMP-bd_dom"/>
</dbReference>
<dbReference type="SMART" id="SM00100">
    <property type="entry name" value="cNMP"/>
    <property type="match status" value="1"/>
</dbReference>
<dbReference type="CDD" id="cd00038">
    <property type="entry name" value="CAP_ED"/>
    <property type="match status" value="1"/>
</dbReference>
<dbReference type="InterPro" id="IPR014710">
    <property type="entry name" value="RmlC-like_jellyroll"/>
</dbReference>
<dbReference type="SUPFAM" id="SSF51206">
    <property type="entry name" value="cAMP-binding domain-like"/>
    <property type="match status" value="1"/>
</dbReference>
<protein>
    <submittedName>
        <fullName evidence="2">CRP-like cAMP-binding protein</fullName>
    </submittedName>
</protein>
<dbReference type="Gene3D" id="2.60.120.10">
    <property type="entry name" value="Jelly Rolls"/>
    <property type="match status" value="1"/>
</dbReference>
<dbReference type="PROSITE" id="PS00888">
    <property type="entry name" value="CNMP_BINDING_1"/>
    <property type="match status" value="1"/>
</dbReference>
<dbReference type="Gene3D" id="3.40.630.30">
    <property type="match status" value="1"/>
</dbReference>
<reference evidence="2 3" key="1">
    <citation type="submission" date="2020-08" db="EMBL/GenBank/DDBJ databases">
        <title>Genomic Encyclopedia of Type Strains, Phase IV (KMG-IV): sequencing the most valuable type-strain genomes for metagenomic binning, comparative biology and taxonomic classification.</title>
        <authorList>
            <person name="Goeker M."/>
        </authorList>
    </citation>
    <scope>NUCLEOTIDE SEQUENCE [LARGE SCALE GENOMIC DNA]</scope>
    <source>
        <strain evidence="2 3">DSM 11590</strain>
    </source>
</reference>
<dbReference type="EMBL" id="JACIIX010000003">
    <property type="protein sequence ID" value="MBB6209882.1"/>
    <property type="molecule type" value="Genomic_DNA"/>
</dbReference>
<dbReference type="AlphaFoldDB" id="A0A7X0DN54"/>
<name>A0A7X0DN54_NOVIT</name>
<evidence type="ECO:0000259" key="1">
    <source>
        <dbReference type="PROSITE" id="PS50042"/>
    </source>
</evidence>
<dbReference type="SUPFAM" id="SSF55729">
    <property type="entry name" value="Acyl-CoA N-acyltransferases (Nat)"/>
    <property type="match status" value="1"/>
</dbReference>
<dbReference type="PANTHER" id="PTHR24567">
    <property type="entry name" value="CRP FAMILY TRANSCRIPTIONAL REGULATORY PROTEIN"/>
    <property type="match status" value="1"/>
</dbReference>
<dbReference type="InterPro" id="IPR018490">
    <property type="entry name" value="cNMP-bd_dom_sf"/>
</dbReference>
<dbReference type="InterPro" id="IPR050397">
    <property type="entry name" value="Env_Response_Regulators"/>
</dbReference>
<dbReference type="GO" id="GO:0005829">
    <property type="term" value="C:cytosol"/>
    <property type="evidence" value="ECO:0007669"/>
    <property type="project" value="TreeGrafter"/>
</dbReference>
<comment type="caution">
    <text evidence="2">The sequence shown here is derived from an EMBL/GenBank/DDBJ whole genome shotgun (WGS) entry which is preliminary data.</text>
</comment>
<dbReference type="PROSITE" id="PS50042">
    <property type="entry name" value="CNMP_BINDING_3"/>
    <property type="match status" value="1"/>
</dbReference>
<gene>
    <name evidence="2" type="ORF">FHS48_001290</name>
</gene>
<evidence type="ECO:0000313" key="3">
    <source>
        <dbReference type="Proteomes" id="UP000544872"/>
    </source>
</evidence>
<dbReference type="PANTHER" id="PTHR24567:SF74">
    <property type="entry name" value="HTH-TYPE TRANSCRIPTIONAL REGULATOR ARCR"/>
    <property type="match status" value="1"/>
</dbReference>
<sequence>MTDSPLASLPLTVTEALSPAEREEIFRFRYDIYVREMGKFGMVEADHANGLLRDVEDAEARLYVARAVGKIAGTLRVLSGSKGVPARFAQMPDFQRFHGFGPDALSFSARLMVSPGLRGTPALNALVACAYGDGLNRGTQFDFCTCAPGLVDLYEHLGYRRFTTNVVDPVIGYQVPLVLVLRDTEHLEAIRSPLLRILRHHPDAGDGGPIGEWLRRTFPVKSVVRDWVEDEDLYWRFLTEKVWNSAAGQPSILTDLSEDEQKRLFRSGTVLECQRGDRIITTGTVGKEVFVVLSGLVEVRLPGEDTPLAVLDTGQVFGEIAFLADTTRSADVVAVSDARVLALSQNFLRRLMRTSPTMASKLLFNLSRTLCERLVTSNRHRTQETGF</sequence>
<evidence type="ECO:0000313" key="2">
    <source>
        <dbReference type="EMBL" id="MBB6209882.1"/>
    </source>
</evidence>
<dbReference type="Pfam" id="PF00027">
    <property type="entry name" value="cNMP_binding"/>
    <property type="match status" value="1"/>
</dbReference>
<dbReference type="InterPro" id="IPR016181">
    <property type="entry name" value="Acyl_CoA_acyltransferase"/>
</dbReference>
<keyword evidence="3" id="KW-1185">Reference proteome</keyword>
<dbReference type="Proteomes" id="UP000544872">
    <property type="component" value="Unassembled WGS sequence"/>
</dbReference>
<accession>A0A7X0DN54</accession>